<dbReference type="InterPro" id="IPR038594">
    <property type="entry name" value="SepF-like_sf"/>
</dbReference>
<evidence type="ECO:0008006" key="4">
    <source>
        <dbReference type="Google" id="ProtNLM"/>
    </source>
</evidence>
<keyword evidence="3" id="KW-1185">Reference proteome</keyword>
<dbReference type="GeneID" id="27140292"/>
<dbReference type="PIRSF" id="PIRSF019313">
    <property type="entry name" value="UCP019313"/>
    <property type="match status" value="1"/>
</dbReference>
<evidence type="ECO:0000313" key="2">
    <source>
        <dbReference type="EMBL" id="AMQ18943.1"/>
    </source>
</evidence>
<gene>
    <name evidence="2" type="ORF">A0127_07050</name>
</gene>
<dbReference type="Proteomes" id="UP000073604">
    <property type="component" value="Chromosome"/>
</dbReference>
<dbReference type="AlphaFoldDB" id="A0A142CVZ1"/>
<protein>
    <recommendedName>
        <fullName evidence="4">Cell division protein SepF</fullName>
    </recommendedName>
</protein>
<organism evidence="2 3">
    <name type="scientific">Thermococcus peptonophilus</name>
    <dbReference type="NCBI Taxonomy" id="53952"/>
    <lineage>
        <taxon>Archaea</taxon>
        <taxon>Methanobacteriati</taxon>
        <taxon>Methanobacteriota</taxon>
        <taxon>Thermococci</taxon>
        <taxon>Thermococcales</taxon>
        <taxon>Thermococcaceae</taxon>
        <taxon>Thermococcus</taxon>
    </lineage>
</organism>
<name>A0A142CVZ1_9EURY</name>
<dbReference type="OrthoDB" id="56189at2157"/>
<dbReference type="InterPro" id="IPR007561">
    <property type="entry name" value="Cell_div_SepF/SepF-rel"/>
</dbReference>
<feature type="region of interest" description="Disordered" evidence="1">
    <location>
        <begin position="1"/>
        <end position="36"/>
    </location>
</feature>
<proteinExistence type="predicted"/>
<dbReference type="RefSeq" id="WP_062389768.1">
    <property type="nucleotide sequence ID" value="NZ_CP014750.1"/>
</dbReference>
<dbReference type="KEGG" id="tpep:A0127_07050"/>
<dbReference type="STRING" id="53952.A0127_07050"/>
<dbReference type="InterPro" id="IPR012426">
    <property type="entry name" value="SepF_arc"/>
</dbReference>
<accession>A0A142CVZ1</accession>
<sequence>MGLFDSLKKKDIKPAVKPPSIKKEVTGQKTPAPSRTDVEVIPVEEDVLAKELVKPQLRYLHKVTITSYSDLEKVSKELQDGNIVLVDLTPLEKRPDVLEKVVQQIKGMVSALDGQAAKVCKHEIKLILLPSDIKIAK</sequence>
<dbReference type="EMBL" id="CP014750">
    <property type="protein sequence ID" value="AMQ18943.1"/>
    <property type="molecule type" value="Genomic_DNA"/>
</dbReference>
<evidence type="ECO:0000313" key="3">
    <source>
        <dbReference type="Proteomes" id="UP000073604"/>
    </source>
</evidence>
<feature type="compositionally biased region" description="Basic and acidic residues" evidence="1">
    <location>
        <begin position="1"/>
        <end position="14"/>
    </location>
</feature>
<dbReference type="Gene3D" id="3.30.110.150">
    <property type="entry name" value="SepF-like protein"/>
    <property type="match status" value="1"/>
</dbReference>
<evidence type="ECO:0000256" key="1">
    <source>
        <dbReference type="SAM" id="MobiDB-lite"/>
    </source>
</evidence>
<dbReference type="Pfam" id="PF04472">
    <property type="entry name" value="SepF"/>
    <property type="match status" value="1"/>
</dbReference>
<reference evidence="3" key="1">
    <citation type="submission" date="2016-03" db="EMBL/GenBank/DDBJ databases">
        <authorList>
            <person name="Oger P.M."/>
        </authorList>
    </citation>
    <scope>NUCLEOTIDE SEQUENCE [LARGE SCALE GENOMIC DNA]</scope>
    <source>
        <strain evidence="3">OG-1</strain>
    </source>
</reference>